<gene>
    <name evidence="5" type="ORF">GCM10023081_38470</name>
</gene>
<evidence type="ECO:0000259" key="4">
    <source>
        <dbReference type="PROSITE" id="PS51186"/>
    </source>
</evidence>
<feature type="compositionally biased region" description="Low complexity" evidence="3">
    <location>
        <begin position="223"/>
        <end position="247"/>
    </location>
</feature>
<reference evidence="6" key="1">
    <citation type="journal article" date="2019" name="Int. J. Syst. Evol. Microbiol.">
        <title>The Global Catalogue of Microorganisms (GCM) 10K type strain sequencing project: providing services to taxonomists for standard genome sequencing and annotation.</title>
        <authorList>
            <consortium name="The Broad Institute Genomics Platform"/>
            <consortium name="The Broad Institute Genome Sequencing Center for Infectious Disease"/>
            <person name="Wu L."/>
            <person name="Ma J."/>
        </authorList>
    </citation>
    <scope>NUCLEOTIDE SEQUENCE [LARGE SCALE GENOMIC DNA]</scope>
    <source>
        <strain evidence="6">JCM 30742</strain>
    </source>
</reference>
<protein>
    <submittedName>
        <fullName evidence="5">GNAT family N-acetyltransferase</fullName>
    </submittedName>
</protein>
<dbReference type="Proteomes" id="UP001500752">
    <property type="component" value="Unassembled WGS sequence"/>
</dbReference>
<dbReference type="PROSITE" id="PS51186">
    <property type="entry name" value="GNAT"/>
    <property type="match status" value="2"/>
</dbReference>
<accession>A0ABP7CX39</accession>
<feature type="domain" description="N-acetyltransferase" evidence="4">
    <location>
        <begin position="169"/>
        <end position="338"/>
    </location>
</feature>
<comment type="caution">
    <text evidence="5">The sequence shown here is derived from an EMBL/GenBank/DDBJ whole genome shotgun (WGS) entry which is preliminary data.</text>
</comment>
<evidence type="ECO:0000313" key="6">
    <source>
        <dbReference type="Proteomes" id="UP001500752"/>
    </source>
</evidence>
<organism evidence="5 6">
    <name type="scientific">Arthrobacter ginkgonis</name>
    <dbReference type="NCBI Taxonomy" id="1630594"/>
    <lineage>
        <taxon>Bacteria</taxon>
        <taxon>Bacillati</taxon>
        <taxon>Actinomycetota</taxon>
        <taxon>Actinomycetes</taxon>
        <taxon>Micrococcales</taxon>
        <taxon>Micrococcaceae</taxon>
        <taxon>Arthrobacter</taxon>
    </lineage>
</organism>
<dbReference type="InterPro" id="IPR000182">
    <property type="entry name" value="GNAT_dom"/>
</dbReference>
<feature type="region of interest" description="Disordered" evidence="3">
    <location>
        <begin position="223"/>
        <end position="250"/>
    </location>
</feature>
<dbReference type="SUPFAM" id="SSF55729">
    <property type="entry name" value="Acyl-CoA N-acyltransferases (Nat)"/>
    <property type="match status" value="2"/>
</dbReference>
<proteinExistence type="predicted"/>
<dbReference type="CDD" id="cd04301">
    <property type="entry name" value="NAT_SF"/>
    <property type="match status" value="1"/>
</dbReference>
<keyword evidence="2" id="KW-0012">Acyltransferase</keyword>
<keyword evidence="1" id="KW-0808">Transferase</keyword>
<keyword evidence="6" id="KW-1185">Reference proteome</keyword>
<dbReference type="InterPro" id="IPR016181">
    <property type="entry name" value="Acyl_CoA_acyltransferase"/>
</dbReference>
<dbReference type="InterPro" id="IPR050832">
    <property type="entry name" value="Bact_Acetyltransf"/>
</dbReference>
<dbReference type="RefSeq" id="WP_345153406.1">
    <property type="nucleotide sequence ID" value="NZ_BAABEO010000025.1"/>
</dbReference>
<dbReference type="PANTHER" id="PTHR43877">
    <property type="entry name" value="AMINOALKYLPHOSPHONATE N-ACETYLTRANSFERASE-RELATED-RELATED"/>
    <property type="match status" value="1"/>
</dbReference>
<sequence length="338" mass="35963">MPLEHRPITPADTEAWSVLTDVLAEADGTDERYAPEDLAEELDEPGFTPALDSIGVWDGGRMVGYGQLRIKAALLEGRAMASIHGGVDPAYRGRGVGRDIMDRLEARAGELSAQRHPGAPVRVDVWANAPGSGTTRLAAARGYEPVRYFQDMRLDLPIWQDPDAGQPSPLALPFDPRHAEAVRLAHNEAFADHWGSTPRTPEAWADMLASRSARPALSRVALAGPQADASAGPAASPGPEGSGTPAADSPAGAVDSYVLCAEWTPGTLHVNLVGTRRRARGRGLAATLLTDVVRAAREAGYRRVELGVDSESPTGAVGLYERVGFAKVRTNVVYSRLL</sequence>
<dbReference type="EMBL" id="BAABEO010000025">
    <property type="protein sequence ID" value="GAA3697807.1"/>
    <property type="molecule type" value="Genomic_DNA"/>
</dbReference>
<evidence type="ECO:0000256" key="2">
    <source>
        <dbReference type="ARBA" id="ARBA00023315"/>
    </source>
</evidence>
<feature type="domain" description="N-acetyltransferase" evidence="4">
    <location>
        <begin position="3"/>
        <end position="163"/>
    </location>
</feature>
<evidence type="ECO:0000256" key="3">
    <source>
        <dbReference type="SAM" id="MobiDB-lite"/>
    </source>
</evidence>
<dbReference type="Gene3D" id="3.40.630.30">
    <property type="match status" value="1"/>
</dbReference>
<evidence type="ECO:0000256" key="1">
    <source>
        <dbReference type="ARBA" id="ARBA00022679"/>
    </source>
</evidence>
<dbReference type="Pfam" id="PF00583">
    <property type="entry name" value="Acetyltransf_1"/>
    <property type="match status" value="2"/>
</dbReference>
<evidence type="ECO:0000313" key="5">
    <source>
        <dbReference type="EMBL" id="GAA3697807.1"/>
    </source>
</evidence>
<name>A0ABP7CX39_9MICC</name>